<comment type="caution">
    <text evidence="3">The sequence shown here is derived from an EMBL/GenBank/DDBJ whole genome shotgun (WGS) entry which is preliminary data.</text>
</comment>
<evidence type="ECO:0000313" key="3">
    <source>
        <dbReference type="EMBL" id="CAH0098634.1"/>
    </source>
</evidence>
<gene>
    <name evidence="3" type="ORF">DGAL_LOCUS720</name>
</gene>
<dbReference type="AlphaFoldDB" id="A0A8J2VYI6"/>
<name>A0A8J2VYI6_9CRUS</name>
<feature type="region of interest" description="Disordered" evidence="1">
    <location>
        <begin position="188"/>
        <end position="272"/>
    </location>
</feature>
<dbReference type="PANTHER" id="PTHR13328">
    <property type="entry name" value="NEGATIVE ELONGATION FACTOR A NELF-A"/>
    <property type="match status" value="1"/>
</dbReference>
<evidence type="ECO:0000256" key="1">
    <source>
        <dbReference type="SAM" id="MobiDB-lite"/>
    </source>
</evidence>
<keyword evidence="4" id="KW-1185">Reference proteome</keyword>
<dbReference type="Proteomes" id="UP000789390">
    <property type="component" value="Unassembled WGS sequence"/>
</dbReference>
<dbReference type="EMBL" id="CAKKLH010000004">
    <property type="protein sequence ID" value="CAH0098634.1"/>
    <property type="molecule type" value="Genomic_DNA"/>
</dbReference>
<dbReference type="GO" id="GO:0034244">
    <property type="term" value="P:negative regulation of transcription elongation by RNA polymerase II"/>
    <property type="evidence" value="ECO:0007669"/>
    <property type="project" value="TreeGrafter"/>
</dbReference>
<dbReference type="PANTHER" id="PTHR13328:SF4">
    <property type="entry name" value="NEGATIVE ELONGATION FACTOR A"/>
    <property type="match status" value="1"/>
</dbReference>
<accession>A0A8J2VYI6</accession>
<dbReference type="GO" id="GO:0032021">
    <property type="term" value="C:NELF complex"/>
    <property type="evidence" value="ECO:0007669"/>
    <property type="project" value="TreeGrafter"/>
</dbReference>
<feature type="compositionally biased region" description="Polar residues" evidence="1">
    <location>
        <begin position="305"/>
        <end position="314"/>
    </location>
</feature>
<feature type="region of interest" description="Disordered" evidence="1">
    <location>
        <begin position="286"/>
        <end position="355"/>
    </location>
</feature>
<dbReference type="OrthoDB" id="2135488at2759"/>
<dbReference type="InterPro" id="IPR052828">
    <property type="entry name" value="NELF-A_domain"/>
</dbReference>
<feature type="domain" description="HDAg" evidence="2">
    <location>
        <begin position="90"/>
        <end position="276"/>
    </location>
</feature>
<sequence length="571" mass="61241">MASNVRDSDTSLWLHNKLGISTDSWAGGSICSQLNPEVLKNIQECFVELQTQVKLKFLLSFFQFSRRNLEEWKTELEEILEVAVVDGDPWVAMVAEILKTYPATGALNMEIGSATDEYTRKIFNDLANDLRKLVKKHGETGMLPLECPYLNKTALFTVVGQQSHPIKHFTLKRKPKSAALRAELLQKSTDAQNNLKKNPAPTVPLRSRGIPRKMTDTTPLKGIPSRHIGGFASPLSRAGATPTSVGALGSSPSAGPNRPSPRTLAGRKDGGIKLLDINEQPIGFAQAKKRKRQQELEAAQKAAESTATPTNPAQPLSGEESETGSVTETPEKSTPTPDYAAGLLPSNPPPTPVTPVTPLASTSIPPLTPLKEQLPPRMVAVRPPPTPSISSLPPASPAAPAQVVRLVTTQSAAATPAAVAGSTTVPTVYRLVQPAAAAGQPVAVATATPNQPAAPPKKSVALMLTREQMQEAQEMFKTANKVTRPEKALILGFMAGSRENPCPHLGNIVTIKLSEDEEVVTATDGITTTTRIVETHFQMNYAAGEWKRIKKMRKMEETPASVTTVMATATG</sequence>
<reference evidence="3" key="1">
    <citation type="submission" date="2021-11" db="EMBL/GenBank/DDBJ databases">
        <authorList>
            <person name="Schell T."/>
        </authorList>
    </citation>
    <scope>NUCLEOTIDE SEQUENCE</scope>
    <source>
        <strain evidence="3">M5</strain>
    </source>
</reference>
<evidence type="ECO:0000259" key="2">
    <source>
        <dbReference type="PROSITE" id="PS51838"/>
    </source>
</evidence>
<organism evidence="3 4">
    <name type="scientific">Daphnia galeata</name>
    <dbReference type="NCBI Taxonomy" id="27404"/>
    <lineage>
        <taxon>Eukaryota</taxon>
        <taxon>Metazoa</taxon>
        <taxon>Ecdysozoa</taxon>
        <taxon>Arthropoda</taxon>
        <taxon>Crustacea</taxon>
        <taxon>Branchiopoda</taxon>
        <taxon>Diplostraca</taxon>
        <taxon>Cladocera</taxon>
        <taxon>Anomopoda</taxon>
        <taxon>Daphniidae</taxon>
        <taxon>Daphnia</taxon>
    </lineage>
</organism>
<protein>
    <recommendedName>
        <fullName evidence="2">HDAg domain-containing protein</fullName>
    </recommendedName>
</protein>
<dbReference type="PROSITE" id="PS51838">
    <property type="entry name" value="HDAG"/>
    <property type="match status" value="1"/>
</dbReference>
<feature type="compositionally biased region" description="Pro residues" evidence="1">
    <location>
        <begin position="346"/>
        <end position="355"/>
    </location>
</feature>
<evidence type="ECO:0000313" key="4">
    <source>
        <dbReference type="Proteomes" id="UP000789390"/>
    </source>
</evidence>
<dbReference type="InterPro" id="IPR056557">
    <property type="entry name" value="NELF-A_N"/>
</dbReference>
<dbReference type="Pfam" id="PF23553">
    <property type="entry name" value="NELF-A_N"/>
    <property type="match status" value="1"/>
</dbReference>
<proteinExistence type="predicted"/>
<dbReference type="InterPro" id="IPR037517">
    <property type="entry name" value="HDAG_dom"/>
</dbReference>